<evidence type="ECO:0000313" key="2">
    <source>
        <dbReference type="Proteomes" id="UP000268857"/>
    </source>
</evidence>
<organism evidence="1 2">
    <name type="scientific">Chlorogloeopsis fritschii PCC 6912</name>
    <dbReference type="NCBI Taxonomy" id="211165"/>
    <lineage>
        <taxon>Bacteria</taxon>
        <taxon>Bacillati</taxon>
        <taxon>Cyanobacteriota</taxon>
        <taxon>Cyanophyceae</taxon>
        <taxon>Nostocales</taxon>
        <taxon>Chlorogloeopsidaceae</taxon>
        <taxon>Chlorogloeopsis</taxon>
    </lineage>
</organism>
<sequence>MAKRISVDIEGLREEIERAYSNDKLWCQLSLAQKIRILIQDGLEQAKNQQTKPN</sequence>
<accession>A0A3S1A9V5</accession>
<reference evidence="1 2" key="1">
    <citation type="journal article" date="2019" name="Genome Biol. Evol.">
        <title>Day and night: Metabolic profiles and evolutionary relationships of six axenic non-marine cyanobacteria.</title>
        <authorList>
            <person name="Will S.E."/>
            <person name="Henke P."/>
            <person name="Boedeker C."/>
            <person name="Huang S."/>
            <person name="Brinkmann H."/>
            <person name="Rohde M."/>
            <person name="Jarek M."/>
            <person name="Friedl T."/>
            <person name="Seufert S."/>
            <person name="Schumacher M."/>
            <person name="Overmann J."/>
            <person name="Neumann-Schaal M."/>
            <person name="Petersen J."/>
        </authorList>
    </citation>
    <scope>NUCLEOTIDE SEQUENCE [LARGE SCALE GENOMIC DNA]</scope>
    <source>
        <strain evidence="1 2">PCC 6912</strain>
    </source>
</reference>
<gene>
    <name evidence="1" type="ORF">PCC6912_04560</name>
</gene>
<comment type="caution">
    <text evidence="1">The sequence shown here is derived from an EMBL/GenBank/DDBJ whole genome shotgun (WGS) entry which is preliminary data.</text>
</comment>
<proteinExistence type="predicted"/>
<dbReference type="AlphaFoldDB" id="A0A3S1A9V5"/>
<dbReference type="RefSeq" id="WP_016872740.1">
    <property type="nucleotide sequence ID" value="NZ_AJLN01000082.1"/>
</dbReference>
<evidence type="ECO:0000313" key="1">
    <source>
        <dbReference type="EMBL" id="RUR87013.1"/>
    </source>
</evidence>
<name>A0A3S1A9V5_CHLFR</name>
<keyword evidence="2" id="KW-1185">Reference proteome</keyword>
<dbReference type="STRING" id="211165.GCA_000317285_02978"/>
<dbReference type="EMBL" id="RSCJ01000001">
    <property type="protein sequence ID" value="RUR87013.1"/>
    <property type="molecule type" value="Genomic_DNA"/>
</dbReference>
<protein>
    <submittedName>
        <fullName evidence="1">Uncharacterized protein</fullName>
    </submittedName>
</protein>
<dbReference type="Proteomes" id="UP000268857">
    <property type="component" value="Unassembled WGS sequence"/>
</dbReference>